<feature type="compositionally biased region" description="Polar residues" evidence="2">
    <location>
        <begin position="2979"/>
        <end position="2988"/>
    </location>
</feature>
<proteinExistence type="predicted"/>
<feature type="compositionally biased region" description="Basic and acidic residues" evidence="2">
    <location>
        <begin position="2701"/>
        <end position="2714"/>
    </location>
</feature>
<evidence type="ECO:0000259" key="5">
    <source>
        <dbReference type="Pfam" id="PF14228"/>
    </source>
</evidence>
<gene>
    <name evidence="6" type="ORF">AWRI3580_g1637</name>
</gene>
<feature type="domain" description="Cell morphogenesis protein C-terminal" evidence="4">
    <location>
        <begin position="2207"/>
        <end position="2457"/>
    </location>
</feature>
<dbReference type="Pfam" id="PF14222">
    <property type="entry name" value="MOR2-PAG1_N"/>
    <property type="match status" value="1"/>
</dbReference>
<dbReference type="InterPro" id="IPR025481">
    <property type="entry name" value="Cell_Morphogen_C"/>
</dbReference>
<dbReference type="Pfam" id="PF14225">
    <property type="entry name" value="MOR2-PAG1_C"/>
    <property type="match status" value="1"/>
</dbReference>
<dbReference type="PANTHER" id="PTHR12295:SF30">
    <property type="entry name" value="PROTEIN FURRY"/>
    <property type="match status" value="1"/>
</dbReference>
<dbReference type="SUPFAM" id="SSF48371">
    <property type="entry name" value="ARM repeat"/>
    <property type="match status" value="2"/>
</dbReference>
<feature type="domain" description="Cell morphogenesis protein N-terminal" evidence="3">
    <location>
        <begin position="591"/>
        <end position="1152"/>
    </location>
</feature>
<feature type="coiled-coil region" evidence="1">
    <location>
        <begin position="1237"/>
        <end position="1268"/>
    </location>
</feature>
<feature type="region of interest" description="Disordered" evidence="2">
    <location>
        <begin position="448"/>
        <end position="474"/>
    </location>
</feature>
<feature type="region of interest" description="Disordered" evidence="2">
    <location>
        <begin position="2701"/>
        <end position="2724"/>
    </location>
</feature>
<dbReference type="InterPro" id="IPR029473">
    <property type="entry name" value="MOR2-PAG1_mid"/>
</dbReference>
<dbReference type="InterPro" id="IPR016024">
    <property type="entry name" value="ARM-type_fold"/>
</dbReference>
<dbReference type="InterPro" id="IPR039867">
    <property type="entry name" value="Furry/Tao3/Mor2"/>
</dbReference>
<dbReference type="EMBL" id="LPNN01000004">
    <property type="protein sequence ID" value="OEJ89398.1"/>
    <property type="molecule type" value="Genomic_DNA"/>
</dbReference>
<accession>A0A1E5RRG5</accession>
<evidence type="ECO:0000259" key="4">
    <source>
        <dbReference type="Pfam" id="PF14225"/>
    </source>
</evidence>
<dbReference type="STRING" id="29833.A0A1E5RRG5"/>
<reference evidence="7" key="1">
    <citation type="journal article" date="2016" name="Genome Announc.">
        <title>Genome sequences of three species of Hanseniaspora isolated from spontaneous wine fermentations.</title>
        <authorList>
            <person name="Sternes P.R."/>
            <person name="Lee D."/>
            <person name="Kutyna D.R."/>
            <person name="Borneman A.R."/>
        </authorList>
    </citation>
    <scope>NUCLEOTIDE SEQUENCE [LARGE SCALE GENOMIC DNA]</scope>
    <source>
        <strain evidence="7">AWRI3580</strain>
    </source>
</reference>
<dbReference type="GO" id="GO:0030427">
    <property type="term" value="C:site of polarized growth"/>
    <property type="evidence" value="ECO:0007669"/>
    <property type="project" value="TreeGrafter"/>
</dbReference>
<dbReference type="InterPro" id="IPR025614">
    <property type="entry name" value="Cell_morpho_N"/>
</dbReference>
<comment type="caution">
    <text evidence="6">The sequence shown here is derived from an EMBL/GenBank/DDBJ whole genome shotgun (WGS) entry which is preliminary data.</text>
</comment>
<dbReference type="GO" id="GO:0000902">
    <property type="term" value="P:cell morphogenesis"/>
    <property type="evidence" value="ECO:0007669"/>
    <property type="project" value="InterPro"/>
</dbReference>
<evidence type="ECO:0000313" key="6">
    <source>
        <dbReference type="EMBL" id="OEJ89398.1"/>
    </source>
</evidence>
<organism evidence="6 7">
    <name type="scientific">Hanseniaspora uvarum</name>
    <name type="common">Yeast</name>
    <name type="synonym">Kloeckera apiculata</name>
    <dbReference type="NCBI Taxonomy" id="29833"/>
    <lineage>
        <taxon>Eukaryota</taxon>
        <taxon>Fungi</taxon>
        <taxon>Dikarya</taxon>
        <taxon>Ascomycota</taxon>
        <taxon>Saccharomycotina</taxon>
        <taxon>Saccharomycetes</taxon>
        <taxon>Saccharomycodales</taxon>
        <taxon>Saccharomycodaceae</taxon>
        <taxon>Hanseniaspora</taxon>
    </lineage>
</organism>
<feature type="region of interest" description="Disordered" evidence="2">
    <location>
        <begin position="2976"/>
        <end position="2998"/>
    </location>
</feature>
<name>A0A1E5RRG5_HANUV</name>
<feature type="unsure residue" description="D or N" evidence="6">
    <location>
        <position position="135"/>
    </location>
</feature>
<feature type="coiled-coil region" evidence="1">
    <location>
        <begin position="566"/>
        <end position="593"/>
    </location>
</feature>
<feature type="compositionally biased region" description="Polar residues" evidence="2">
    <location>
        <begin position="2866"/>
        <end position="2888"/>
    </location>
</feature>
<sequence length="3028" mass="345044">MNNEYMFPTYGKDNISNDEQNNTMNTSFGTQQINIDDEINNQESDLNYFVNNQPFLFQKENDDINDFTNIPKVEDYNNNFKYINDDFIISTTQSNSPMPKLNKDVNKVLRDSFNKTLSEENNLNIFNNSPISINDHSSVSLNTEKRKINIGLTSQQKYQNTSEHHLDFLSNDKYSFHEELANSTVHEEHKTQAPSNNGGKFLGPGFAYDNLSQIKEPTPYVPMNDLQSPQDLFFTPIDMADSPDNYSFKQSFEEESSSKLKNSFPNSPINLNDLQNQPISKEDSEIIERISSFFPKDGSPDIVNYTDTNNSFDNTNEDWKSPSEYALHIVFTKFVRYTDALLSSCLQDYSADVQQEPPIIDIMGPERNIEFDRIIDSLGYIAKGNIKPVIDAMMFWRKSKSQSAADATLILENLLKQNDVQLHDLSDLHSNNTSFLDLNPFNRKKKRSISTVSKTSNNLSSQSSNEIYYGKSPDELNSKSLKTRSLTRKLTHKALGIRSFSITSKNSKKKKEEEKLAKENLKALSHKKNPSKFSINSLNVFQDDDKRKILNKVSDSSHSGSINESLNNSKGDITALSNKIDSQRNEVFVLERKSLVSIYILSRVLIEIVKQCEMNTENSEYLLKLEEIVFQQLKNTNPMLISHSTIRTTNWDSFAELLGWISDKSFLSVSDKFVSALEKLPEHLSTEEESKAQLLILDMRYLKLKNYPLENFEECAYFVQSIAKFFSKTKNEYVRLAYGEVLTQILLPLSGVVSAEVNHPVWVETINIILKTCQNLIKEPKWWSNISKLVVATLCVAPQDIFTNNWFKLIEEDSVNIHLKTTEEKTTFAVGLSRLVWVYLFRCPESLNNTEKKLSKLFKLFVSPNPKNSWLVVDPILLNALVDMVTAISYHHKNFVFENVLLVIMAKQSQNFTALEKFDFDQLFILINAFRGLVVTNKEIPDFPIKENREYDFKLDDIVFPVSRGIKEEYEDISDYIYKLFVFMDSTCGTKSFELKEDHVKTPGSSFQNFSGMFSNLSNTHNINGQNSHYQNASDINSHERLQSILSLLFSHLIKTMPCCCSINSKISLKSVIEILSRNAIHREIIISEASGMALKSLASKTNPYTLITWFSKYSFDFDEIITSNTHDLSYLNSSEYKRLLYIYVKLLNCWLESYEGSINELSKKAINTNDLINFHLRDPEFETLTEEDINEGLQQAKNTCNVIDEVEGNGLFFLCSHSPAIRQLGVHVLKIVCEFDELLKRKSDILLQQLKRLNNEETKEIAEKSKHSKKYSYSNFYAENGTRVMNILETCNFYTLIPSNNLNKFSASEKQRLQELTGKQNNNILLKIVNSNDGVDSSLWIRSFPKLLDVIFNSCPMAMALCRSIVCIRLAQLHDVVLDIASRRHLQSDIVPENVISQWKVYLIVACSLLTSTDNTSITSQISNFNHERKKSQQVFSVQHQKITSATDIFKMVLPLLNTKNTMVKNAIISGLSSININIFGAFLESVEKILSSWKYESAANIVRIEIFHILTSASLFFEDSLIYNDEKILKMISVFLQNAKIFLNDTRVQNSLTFQPLRLYFSEMLGKFYQALLKRSENDVNYFLPFEGKISCFNYLMEWCNYGEYKRLCQQRYDNIIKSYSGSRDYKSIQSSVEFYKAKLEKSNLETMVQLLNGSIQSENAVQTNGVSINVTTTFNIDDLMSWIKILFSDNDEKIRELGCQALTNLLNSNRTNRKLYDIVLKECFYNCIELDITELYYTTIIKSLLNENPDEDASNDLIISEEDAVTLGLFGIVNKRREVRSYAIDLLSKVEQQNHDSAFVKVFKERLSNDSRFMFKNTSVNISNVFAELPSDEKRLVLFSKICFIVELLNIELKADLVALLIPWVTKIELKNSEDIDTYMTLNNMMAITAMCNDFSPTEIEQLWVSLAKGNSFQNFNVIIDFILQSCLSSRNPKYVEMCRDVVMYLSTVPGGSAINERLIADLDTRNTIPNNQILFNEPEGLRERYSDILDVGRFLPHKGKDVYFSKCHLSIIFLVNLLGLNHTSLEQHIPLLLHVCLIFLDHYIPLIQESAAKILCNLIYILNPSHEETEFTVSLIKDKSQLWAYNQLVKDNKGSRSPKTMDTIIKNILTIVGGNAHIQEYWQRISCRWATLCAVRHIACRSFQVFRCLIIVLDLKMLKEMLHRLANTICDDNTDVQGFSMQILMSFNAMTAELSPEKLIEFPQLFWALVACLSTIHEQEYIEVLSSLNKFVSKIDLDSPDTIQCLGATFPINWEGQFDGLQSIIMVGLRSSSAYKLSLELLNKLNLLDDSKIVANTENRVLYSLLANLPNFLRAFDDEQFLKDIARDCEGFIKLCDNHNQPSLSRLINSLKNKKFRSKKDFISQVTGFINRTYMEKQSGQILIFLIGLLLNKDKILRSNVLVFLQHFFVNVDLNKPEFINAGADLISPILNLLLTDLEHEALDVINSIPFISGNEKTDKDILRISLGDESIKNNYTSIPTLYGLPDRDSGWCVPMPIITASDTRANVQAVYTTCHIKVNVDRVNVKNPNYEDPISTIDAELTVDNNVDLLDEVEEYSQDIKKNNITNLNPVGGVISTINEEDEGTEGLDVDEDKKGIKFDDSDVSLASSVKKNDISLTNNTSYSAIEEVSASDDDEDILAFMPLLKHIIREDEEEEEDDDLYNTKALLETSNQNDFADFEEEGRRMMLLYEHFTEDNPEAGRKPEDYSRSDSITSDIYGDNLPRRSLSVNRSLNRNLSRTSTDTSSKYYGGISYSTGNKTSHLFEYYNTNLQPKESNEEILASSMVQEKSANNIDPLPVEKKKRTKMSEKLKRKPYRLNTRVISPMANAPGNPIKPNTNDMFSGDYSIEKDGSVFKGKLGINNTPKKNSSSNVEKGKAYSTSPSLIPEQATSMNRIKSNGFNSKLEMFNSTTPTNGSNNSLNMRLQTGTQTVAHKLSSSRLNIFNTPKNLSNSGSSTSLATGLFTTPVRPGAQANKNSGISSGNNTITNANNAPNVFNSPNSLSHMWTELDNLDSFFTKSKDD</sequence>
<feature type="domain" description="Cell morphogenesis central region" evidence="5">
    <location>
        <begin position="1326"/>
        <end position="1630"/>
    </location>
</feature>
<dbReference type="Proteomes" id="UP000095358">
    <property type="component" value="Unassembled WGS sequence"/>
</dbReference>
<keyword evidence="1" id="KW-0175">Coiled coil</keyword>
<evidence type="ECO:0000313" key="7">
    <source>
        <dbReference type="Proteomes" id="UP000095358"/>
    </source>
</evidence>
<dbReference type="PANTHER" id="PTHR12295">
    <property type="entry name" value="FURRY-RELATED"/>
    <property type="match status" value="1"/>
</dbReference>
<keyword evidence="7" id="KW-1185">Reference proteome</keyword>
<evidence type="ECO:0000256" key="2">
    <source>
        <dbReference type="SAM" id="MobiDB-lite"/>
    </source>
</evidence>
<evidence type="ECO:0000259" key="3">
    <source>
        <dbReference type="Pfam" id="PF14222"/>
    </source>
</evidence>
<evidence type="ECO:0000256" key="1">
    <source>
        <dbReference type="SAM" id="Coils"/>
    </source>
</evidence>
<feature type="domain" description="Cell morphogenesis central region" evidence="5">
    <location>
        <begin position="2003"/>
        <end position="2154"/>
    </location>
</feature>
<dbReference type="Pfam" id="PF14228">
    <property type="entry name" value="MOR2-PAG1_mid"/>
    <property type="match status" value="2"/>
</dbReference>
<feature type="compositionally biased region" description="Low complexity" evidence="2">
    <location>
        <begin position="2989"/>
        <end position="2998"/>
    </location>
</feature>
<feature type="compositionally biased region" description="Low complexity" evidence="2">
    <location>
        <begin position="453"/>
        <end position="465"/>
    </location>
</feature>
<dbReference type="GO" id="GO:0005938">
    <property type="term" value="C:cell cortex"/>
    <property type="evidence" value="ECO:0007669"/>
    <property type="project" value="TreeGrafter"/>
</dbReference>
<dbReference type="VEuPathDB" id="FungiDB:AWRI3580_g1637"/>
<feature type="region of interest" description="Disordered" evidence="2">
    <location>
        <begin position="1"/>
        <end position="23"/>
    </location>
</feature>
<feature type="region of interest" description="Disordered" evidence="2">
    <location>
        <begin position="2862"/>
        <end position="2888"/>
    </location>
</feature>
<protein>
    <submittedName>
        <fullName evidence="6">Cell morphogenesis protein PAG1</fullName>
    </submittedName>
</protein>
<dbReference type="OrthoDB" id="6287725at2759"/>